<organism evidence="2 3">
    <name type="scientific">Trichostrongylus colubriformis</name>
    <name type="common">Black scour worm</name>
    <dbReference type="NCBI Taxonomy" id="6319"/>
    <lineage>
        <taxon>Eukaryota</taxon>
        <taxon>Metazoa</taxon>
        <taxon>Ecdysozoa</taxon>
        <taxon>Nematoda</taxon>
        <taxon>Chromadorea</taxon>
        <taxon>Rhabditida</taxon>
        <taxon>Rhabditina</taxon>
        <taxon>Rhabditomorpha</taxon>
        <taxon>Strongyloidea</taxon>
        <taxon>Trichostrongylidae</taxon>
        <taxon>Trichostrongylus</taxon>
    </lineage>
</organism>
<evidence type="ECO:0000313" key="3">
    <source>
        <dbReference type="Proteomes" id="UP001331761"/>
    </source>
</evidence>
<protein>
    <submittedName>
        <fullName evidence="2">Uncharacterized protein</fullName>
    </submittedName>
</protein>
<keyword evidence="3" id="KW-1185">Reference proteome</keyword>
<evidence type="ECO:0000256" key="1">
    <source>
        <dbReference type="SAM" id="MobiDB-lite"/>
    </source>
</evidence>
<dbReference type="EMBL" id="WIXE01019809">
    <property type="protein sequence ID" value="KAK5969731.1"/>
    <property type="molecule type" value="Genomic_DNA"/>
</dbReference>
<dbReference type="Proteomes" id="UP001331761">
    <property type="component" value="Unassembled WGS sequence"/>
</dbReference>
<feature type="compositionally biased region" description="Low complexity" evidence="1">
    <location>
        <begin position="72"/>
        <end position="82"/>
    </location>
</feature>
<feature type="compositionally biased region" description="Low complexity" evidence="1">
    <location>
        <begin position="48"/>
        <end position="60"/>
    </location>
</feature>
<comment type="caution">
    <text evidence="2">The sequence shown here is derived from an EMBL/GenBank/DDBJ whole genome shotgun (WGS) entry which is preliminary data.</text>
</comment>
<proteinExistence type="predicted"/>
<name>A0AAN8EYW4_TRICO</name>
<dbReference type="AlphaFoldDB" id="A0AAN8EYW4"/>
<gene>
    <name evidence="2" type="ORF">GCK32_015817</name>
</gene>
<feature type="region of interest" description="Disordered" evidence="1">
    <location>
        <begin position="1"/>
        <end position="20"/>
    </location>
</feature>
<feature type="non-terminal residue" evidence="2">
    <location>
        <position position="1"/>
    </location>
</feature>
<evidence type="ECO:0000313" key="2">
    <source>
        <dbReference type="EMBL" id="KAK5969731.1"/>
    </source>
</evidence>
<accession>A0AAN8EYW4</accession>
<reference evidence="2 3" key="1">
    <citation type="submission" date="2019-10" db="EMBL/GenBank/DDBJ databases">
        <title>Assembly and Annotation for the nematode Trichostrongylus colubriformis.</title>
        <authorList>
            <person name="Martin J."/>
        </authorList>
    </citation>
    <scope>NUCLEOTIDE SEQUENCE [LARGE SCALE GENOMIC DNA]</scope>
    <source>
        <strain evidence="2">G859</strain>
        <tissue evidence="2">Whole worm</tissue>
    </source>
</reference>
<feature type="region of interest" description="Disordered" evidence="1">
    <location>
        <begin position="31"/>
        <end position="153"/>
    </location>
</feature>
<sequence>NQANLAESHGKEKTTQSNPLLSQLSCLLSSKPRRATTNSVRSKVVCDTSSQTTISQTNSSFHGNEAVPALFSSSPSLRSTKSSDSEQSVWDVTERAEDVGNCSESGEELGDTPPPSEISQSFGQRNKPKKQVGSEITVPTKRRPQPAAATALPVQSVEKIRKCKSFEATKFNSKRGSKVCCSGM</sequence>